<dbReference type="GO" id="GO:0022900">
    <property type="term" value="P:electron transport chain"/>
    <property type="evidence" value="ECO:0007669"/>
    <property type="project" value="InterPro"/>
</dbReference>
<keyword evidence="2" id="KW-0597">Phosphoprotein</keyword>
<dbReference type="InterPro" id="IPR010209">
    <property type="entry name" value="Ion_transpt_RnfG/RsxG"/>
</dbReference>
<keyword evidence="3" id="KW-0285">Flavoprotein</keyword>
<evidence type="ECO:0000256" key="2">
    <source>
        <dbReference type="ARBA" id="ARBA00022553"/>
    </source>
</evidence>
<protein>
    <submittedName>
        <fullName evidence="7">Electron transport complex protein RnfG</fullName>
    </submittedName>
</protein>
<dbReference type="AlphaFoldDB" id="A0A1V5SUB9"/>
<dbReference type="GO" id="GO:0010181">
    <property type="term" value="F:FMN binding"/>
    <property type="evidence" value="ECO:0007669"/>
    <property type="project" value="InterPro"/>
</dbReference>
<dbReference type="PANTHER" id="PTHR36118:SF1">
    <property type="entry name" value="ION-TRANSLOCATING OXIDOREDUCTASE COMPLEX SUBUNIT G"/>
    <property type="match status" value="1"/>
</dbReference>
<dbReference type="SMART" id="SM00900">
    <property type="entry name" value="FMN_bind"/>
    <property type="match status" value="1"/>
</dbReference>
<gene>
    <name evidence="7" type="primary">rnfG_1</name>
    <name evidence="7" type="ORF">BWY41_01113</name>
</gene>
<evidence type="ECO:0000256" key="4">
    <source>
        <dbReference type="ARBA" id="ARBA00022643"/>
    </source>
</evidence>
<name>A0A1V5SUB9_9BACT</name>
<feature type="domain" description="FMN-binding" evidence="6">
    <location>
        <begin position="89"/>
        <end position="173"/>
    </location>
</feature>
<comment type="caution">
    <text evidence="7">The sequence shown here is derived from an EMBL/GenBank/DDBJ whole genome shotgun (WGS) entry which is preliminary data.</text>
</comment>
<proteinExistence type="predicted"/>
<dbReference type="EMBL" id="MWBQ01000080">
    <property type="protein sequence ID" value="OQA58068.1"/>
    <property type="molecule type" value="Genomic_DNA"/>
</dbReference>
<evidence type="ECO:0000259" key="6">
    <source>
        <dbReference type="SMART" id="SM00900"/>
    </source>
</evidence>
<dbReference type="Proteomes" id="UP000485569">
    <property type="component" value="Unassembled WGS sequence"/>
</dbReference>
<dbReference type="GO" id="GO:0009055">
    <property type="term" value="F:electron transfer activity"/>
    <property type="evidence" value="ECO:0007669"/>
    <property type="project" value="InterPro"/>
</dbReference>
<evidence type="ECO:0000313" key="7">
    <source>
        <dbReference type="EMBL" id="OQA58068.1"/>
    </source>
</evidence>
<sequence>MNYKRILLILTLFISVFLSVGKLWAESASNQIDENTMNQLKRVFIGAEFIERYNKVLPESKGNAVIQEIYQVFIQGKENGYIFKILSSGYRGDIVVLVAFSSLNNQIIGIQILEQNETPSLGDLITQPSFLVQFLKKSINDKFELGDDIEAISGATVSSTAVAKACQEAAGFLLTSQAETDNN</sequence>
<evidence type="ECO:0000256" key="3">
    <source>
        <dbReference type="ARBA" id="ARBA00022630"/>
    </source>
</evidence>
<keyword evidence="5" id="KW-0249">Electron transport</keyword>
<keyword evidence="1" id="KW-0813">Transport</keyword>
<dbReference type="GO" id="GO:0005886">
    <property type="term" value="C:plasma membrane"/>
    <property type="evidence" value="ECO:0007669"/>
    <property type="project" value="InterPro"/>
</dbReference>
<reference evidence="7" key="1">
    <citation type="submission" date="2017-02" db="EMBL/GenBank/DDBJ databases">
        <title>Delving into the versatile metabolic prowess of the omnipresent phylum Bacteroidetes.</title>
        <authorList>
            <person name="Nobu M.K."/>
            <person name="Mei R."/>
            <person name="Narihiro T."/>
            <person name="Kuroda K."/>
            <person name="Liu W.-T."/>
        </authorList>
    </citation>
    <scope>NUCLEOTIDE SEQUENCE</scope>
    <source>
        <strain evidence="7">ADurb.Bin276</strain>
    </source>
</reference>
<organism evidence="7">
    <name type="scientific">Candidatus Atribacter allofermentans</name>
    <dbReference type="NCBI Taxonomy" id="1852833"/>
    <lineage>
        <taxon>Bacteria</taxon>
        <taxon>Pseudomonadati</taxon>
        <taxon>Atribacterota</taxon>
        <taxon>Atribacteria</taxon>
        <taxon>Atribacterales</taxon>
        <taxon>Atribacteraceae</taxon>
        <taxon>Atribacter</taxon>
    </lineage>
</organism>
<accession>A0A1V5SUB9</accession>
<dbReference type="Pfam" id="PF04205">
    <property type="entry name" value="FMN_bind"/>
    <property type="match status" value="1"/>
</dbReference>
<dbReference type="InterPro" id="IPR007329">
    <property type="entry name" value="FMN-bd"/>
</dbReference>
<evidence type="ECO:0000256" key="5">
    <source>
        <dbReference type="ARBA" id="ARBA00022982"/>
    </source>
</evidence>
<evidence type="ECO:0000256" key="1">
    <source>
        <dbReference type="ARBA" id="ARBA00022448"/>
    </source>
</evidence>
<keyword evidence="4" id="KW-0288">FMN</keyword>
<dbReference type="PANTHER" id="PTHR36118">
    <property type="entry name" value="ION-TRANSLOCATING OXIDOREDUCTASE COMPLEX SUBUNIT G"/>
    <property type="match status" value="1"/>
</dbReference>